<evidence type="ECO:0000259" key="1">
    <source>
        <dbReference type="Pfam" id="PF00248"/>
    </source>
</evidence>
<dbReference type="PANTHER" id="PTHR43364:SF6">
    <property type="entry name" value="OXIDOREDUCTASE-RELATED"/>
    <property type="match status" value="1"/>
</dbReference>
<dbReference type="OrthoDB" id="3170516at2"/>
<dbReference type="SUPFAM" id="SSF51430">
    <property type="entry name" value="NAD(P)-linked oxidoreductase"/>
    <property type="match status" value="1"/>
</dbReference>
<dbReference type="AlphaFoldDB" id="A0A0A6UH68"/>
<name>A0A0A6UH68_ACTUT</name>
<protein>
    <submittedName>
        <fullName evidence="2">Oxidoreductase</fullName>
    </submittedName>
</protein>
<dbReference type="Gene3D" id="3.20.20.100">
    <property type="entry name" value="NADP-dependent oxidoreductase domain"/>
    <property type="match status" value="1"/>
</dbReference>
<reference evidence="2 3" key="1">
    <citation type="submission" date="2014-10" db="EMBL/GenBank/DDBJ databases">
        <title>Draft genome sequence of Actinoplanes utahensis NRRL 12052.</title>
        <authorList>
            <person name="Velasco-Bucheli B."/>
            <person name="del Cerro C."/>
            <person name="Hormigo D."/>
            <person name="Garcia J.L."/>
            <person name="Acebal C."/>
            <person name="Arroyo M."/>
            <person name="de la Mata I."/>
        </authorList>
    </citation>
    <scope>NUCLEOTIDE SEQUENCE [LARGE SCALE GENOMIC DNA]</scope>
    <source>
        <strain evidence="2 3">NRRL 12052</strain>
    </source>
</reference>
<dbReference type="RefSeq" id="WP_043527636.1">
    <property type="nucleotide sequence ID" value="NZ_BAABKU010000036.1"/>
</dbReference>
<sequence length="313" mass="34516">MTERSMVLGAMYFGTRLDETSSMALLDRFVDQGGTWIDTANNYAFWADPSGVGGQSEALIGRWLASRPGMRDRVRISTKVRYQPTIPGRWPESAEGLSGPVIRSAVRESLKRLNTDRLDLYWAHGEDRAVPLEETVAAFGELVQDGLVARLGASNHAVWRVERARRLAAQQGVAGYTALQLRWSYVEPRPGAELPDQGHRLLTPEALDYARSEPGIAMWAYTPLINGAYTRPDRPLPEAYQHPGTDRRLTALAEVADELGVSRNQVVLAWMATGDPAVTPIVGVSTPAQLDEALQADRVVLSSDQRRRLDQAA</sequence>
<dbReference type="GO" id="GO:0005829">
    <property type="term" value="C:cytosol"/>
    <property type="evidence" value="ECO:0007669"/>
    <property type="project" value="TreeGrafter"/>
</dbReference>
<gene>
    <name evidence="2" type="ORF">MB27_23365</name>
</gene>
<accession>A0A0A6UH68</accession>
<keyword evidence="3" id="KW-1185">Reference proteome</keyword>
<evidence type="ECO:0000313" key="2">
    <source>
        <dbReference type="EMBL" id="KHD75375.1"/>
    </source>
</evidence>
<dbReference type="eggNOG" id="COG0667">
    <property type="taxonomic scope" value="Bacteria"/>
</dbReference>
<feature type="domain" description="NADP-dependent oxidoreductase" evidence="1">
    <location>
        <begin position="6"/>
        <end position="312"/>
    </location>
</feature>
<dbReference type="InterPro" id="IPR050523">
    <property type="entry name" value="AKR_Detox_Biosynth"/>
</dbReference>
<dbReference type="PANTHER" id="PTHR43364">
    <property type="entry name" value="NADH-SPECIFIC METHYLGLYOXAL REDUCTASE-RELATED"/>
    <property type="match status" value="1"/>
</dbReference>
<dbReference type="Proteomes" id="UP000054537">
    <property type="component" value="Unassembled WGS sequence"/>
</dbReference>
<dbReference type="InterPro" id="IPR036812">
    <property type="entry name" value="NAD(P)_OxRdtase_dom_sf"/>
</dbReference>
<proteinExistence type="predicted"/>
<dbReference type="Pfam" id="PF00248">
    <property type="entry name" value="Aldo_ket_red"/>
    <property type="match status" value="1"/>
</dbReference>
<dbReference type="EMBL" id="JRTT01000028">
    <property type="protein sequence ID" value="KHD75375.1"/>
    <property type="molecule type" value="Genomic_DNA"/>
</dbReference>
<dbReference type="STRING" id="1869.MB27_23365"/>
<dbReference type="InterPro" id="IPR023210">
    <property type="entry name" value="NADP_OxRdtase_dom"/>
</dbReference>
<organism evidence="2 3">
    <name type="scientific">Actinoplanes utahensis</name>
    <dbReference type="NCBI Taxonomy" id="1869"/>
    <lineage>
        <taxon>Bacteria</taxon>
        <taxon>Bacillati</taxon>
        <taxon>Actinomycetota</taxon>
        <taxon>Actinomycetes</taxon>
        <taxon>Micromonosporales</taxon>
        <taxon>Micromonosporaceae</taxon>
        <taxon>Actinoplanes</taxon>
    </lineage>
</organism>
<comment type="caution">
    <text evidence="2">The sequence shown here is derived from an EMBL/GenBank/DDBJ whole genome shotgun (WGS) entry which is preliminary data.</text>
</comment>
<evidence type="ECO:0000313" key="3">
    <source>
        <dbReference type="Proteomes" id="UP000054537"/>
    </source>
</evidence>